<dbReference type="EMBL" id="PEIB01000002">
    <property type="protein sequence ID" value="RXJ74655.1"/>
    <property type="molecule type" value="Genomic_DNA"/>
</dbReference>
<evidence type="ECO:0000313" key="2">
    <source>
        <dbReference type="Proteomes" id="UP000290287"/>
    </source>
</evidence>
<dbReference type="Proteomes" id="UP000290287">
    <property type="component" value="Unassembled WGS sequence"/>
</dbReference>
<keyword evidence="2" id="KW-1185">Reference proteome</keyword>
<proteinExistence type="predicted"/>
<evidence type="ECO:0000313" key="1">
    <source>
        <dbReference type="EMBL" id="RXJ74655.1"/>
    </source>
</evidence>
<gene>
    <name evidence="1" type="ORF">CS022_03635</name>
</gene>
<accession>A0A4Q0YUY8</accession>
<name>A0A4Q0YUY8_9GAMM</name>
<dbReference type="RefSeq" id="WP_129121125.1">
    <property type="nucleotide sequence ID" value="NZ_PEIB01000002.1"/>
</dbReference>
<dbReference type="AlphaFoldDB" id="A0A4Q0YUY8"/>
<sequence>MMLLSSPSFATCNSKLEYEGTLQNNTSFRENSWEKPLAGYFKVVSGTLMSNECGERYVQLTIKNTDSIRHVFEEKHITAVMADQSTRYPRSIREDVDAREEFIVIADFGSSQFPILAVVTRDERD</sequence>
<reference evidence="1 2" key="1">
    <citation type="submission" date="2017-10" db="EMBL/GenBank/DDBJ databases">
        <title>Nyctiphanis sp. nov., isolated from the stomach of the euphausiid Nyctiphanes simplex (Hansen, 1911) in the Gulf of California.</title>
        <authorList>
            <person name="Gomez-Gil B."/>
            <person name="Aguilar-Mendez M."/>
            <person name="Lopez-Cortes A."/>
            <person name="Gomez-Gutierrez J."/>
            <person name="Roque A."/>
            <person name="Lang E."/>
            <person name="Gonzalez-Castillo A."/>
        </authorList>
    </citation>
    <scope>NUCLEOTIDE SEQUENCE [LARGE SCALE GENOMIC DNA]</scope>
    <source>
        <strain evidence="1 2">CAIM 600</strain>
    </source>
</reference>
<organism evidence="1 2">
    <name type="scientific">Veronia nyctiphanis</name>
    <dbReference type="NCBI Taxonomy" id="1278244"/>
    <lineage>
        <taxon>Bacteria</taxon>
        <taxon>Pseudomonadati</taxon>
        <taxon>Pseudomonadota</taxon>
        <taxon>Gammaproteobacteria</taxon>
        <taxon>Vibrionales</taxon>
        <taxon>Vibrionaceae</taxon>
        <taxon>Veronia</taxon>
    </lineage>
</organism>
<protein>
    <submittedName>
        <fullName evidence="1">Uncharacterized protein</fullName>
    </submittedName>
</protein>
<dbReference type="OrthoDB" id="6080130at2"/>
<comment type="caution">
    <text evidence="1">The sequence shown here is derived from an EMBL/GenBank/DDBJ whole genome shotgun (WGS) entry which is preliminary data.</text>
</comment>